<proteinExistence type="predicted"/>
<sequence>MSDPLSQEVAVAWLLRERATGQEWRIGDSDLAWEAGGYDAARFELHVLDEDVDGAPDGLPTPHLKASCKA</sequence>
<name>A0A1K1RGK1_9PSEU</name>
<reference evidence="2" key="1">
    <citation type="submission" date="2016-11" db="EMBL/GenBank/DDBJ databases">
        <authorList>
            <person name="Varghese N."/>
            <person name="Submissions S."/>
        </authorList>
    </citation>
    <scope>NUCLEOTIDE SEQUENCE [LARGE SCALE GENOMIC DNA]</scope>
    <source>
        <strain evidence="2">DSM 44671</strain>
    </source>
</reference>
<dbReference type="AlphaFoldDB" id="A0A1K1RGK1"/>
<accession>A0A1K1RGK1</accession>
<dbReference type="EMBL" id="FPJG01000006">
    <property type="protein sequence ID" value="SFW70996.1"/>
    <property type="molecule type" value="Genomic_DNA"/>
</dbReference>
<gene>
    <name evidence="1" type="ORF">SAMN04489730_3203</name>
</gene>
<dbReference type="RefSeq" id="WP_245804992.1">
    <property type="nucleotide sequence ID" value="NZ_FPJG01000006.1"/>
</dbReference>
<evidence type="ECO:0000313" key="1">
    <source>
        <dbReference type="EMBL" id="SFW70996.1"/>
    </source>
</evidence>
<dbReference type="Proteomes" id="UP000182740">
    <property type="component" value="Unassembled WGS sequence"/>
</dbReference>
<protein>
    <submittedName>
        <fullName evidence="1">Uncharacterized protein</fullName>
    </submittedName>
</protein>
<keyword evidence="2" id="KW-1185">Reference proteome</keyword>
<evidence type="ECO:0000313" key="2">
    <source>
        <dbReference type="Proteomes" id="UP000182740"/>
    </source>
</evidence>
<organism evidence="1 2">
    <name type="scientific">Amycolatopsis australiensis</name>
    <dbReference type="NCBI Taxonomy" id="546364"/>
    <lineage>
        <taxon>Bacteria</taxon>
        <taxon>Bacillati</taxon>
        <taxon>Actinomycetota</taxon>
        <taxon>Actinomycetes</taxon>
        <taxon>Pseudonocardiales</taxon>
        <taxon>Pseudonocardiaceae</taxon>
        <taxon>Amycolatopsis</taxon>
    </lineage>
</organism>